<dbReference type="GO" id="GO:0000813">
    <property type="term" value="C:ESCRT I complex"/>
    <property type="evidence" value="ECO:0007669"/>
    <property type="project" value="UniProtKB-ARBA"/>
</dbReference>
<comment type="similarity">
    <text evidence="2">Belongs to the VPS37 family.</text>
</comment>
<feature type="region of interest" description="Disordered" evidence="8">
    <location>
        <begin position="206"/>
        <end position="331"/>
    </location>
</feature>
<keyword evidence="3" id="KW-0813">Transport</keyword>
<gene>
    <name evidence="11" type="primary">LOC116950056</name>
</gene>
<proteinExistence type="inferred from homology"/>
<keyword evidence="7" id="KW-0175">Coiled coil</keyword>
<comment type="function">
    <text evidence="6">Component of the ESCRT-I complex, a regulator of vesicular trafficking process. Required for the sorting of endocytic ubiquitinated cargos into multivesicular bodies. May be involved in cell growth and differentiation.</text>
</comment>
<dbReference type="PANTHER" id="PTHR13678:SF27">
    <property type="entry name" value="LD45836P"/>
    <property type="match status" value="1"/>
</dbReference>
<feature type="compositionally biased region" description="Basic and acidic residues" evidence="8">
    <location>
        <begin position="212"/>
        <end position="229"/>
    </location>
</feature>
<evidence type="ECO:0000256" key="1">
    <source>
        <dbReference type="ARBA" id="ARBA00004633"/>
    </source>
</evidence>
<evidence type="ECO:0000313" key="11">
    <source>
        <dbReference type="RefSeq" id="XP_032823350.1"/>
    </source>
</evidence>
<dbReference type="RefSeq" id="XP_032823350.1">
    <property type="nucleotide sequence ID" value="XM_032967459.1"/>
</dbReference>
<evidence type="ECO:0000256" key="2">
    <source>
        <dbReference type="ARBA" id="ARBA00007617"/>
    </source>
</evidence>
<feature type="domain" description="VPS37 C-terminal" evidence="9">
    <location>
        <begin position="100"/>
        <end position="211"/>
    </location>
</feature>
<keyword evidence="5" id="KW-0653">Protein transport</keyword>
<evidence type="ECO:0000256" key="8">
    <source>
        <dbReference type="SAM" id="MobiDB-lite"/>
    </source>
</evidence>
<dbReference type="Pfam" id="PF07200">
    <property type="entry name" value="Mod_r"/>
    <property type="match status" value="1"/>
</dbReference>
<protein>
    <submittedName>
        <fullName evidence="11">Uncharacterized protein LOC116950056 isoform X1</fullName>
    </submittedName>
</protein>
<dbReference type="Proteomes" id="UP001318040">
    <property type="component" value="Chromosome 38"/>
</dbReference>
<dbReference type="InterPro" id="IPR009851">
    <property type="entry name" value="Mod_r"/>
</dbReference>
<dbReference type="AlphaFoldDB" id="A0AAJ7TUP8"/>
<dbReference type="PANTHER" id="PTHR13678">
    <property type="entry name" value="VACUOLAR PROTEIN SORTING-ASSOCIATED PROTEIN 37"/>
    <property type="match status" value="1"/>
</dbReference>
<evidence type="ECO:0000256" key="6">
    <source>
        <dbReference type="ARBA" id="ARBA00025010"/>
    </source>
</evidence>
<evidence type="ECO:0000256" key="4">
    <source>
        <dbReference type="ARBA" id="ARBA00022753"/>
    </source>
</evidence>
<keyword evidence="10" id="KW-1185">Reference proteome</keyword>
<comment type="subcellular location">
    <subcellularLocation>
        <location evidence="1">Late endosome membrane</location>
        <topology evidence="1">Peripheral membrane protein</topology>
    </subcellularLocation>
</comment>
<dbReference type="GO" id="GO:0006623">
    <property type="term" value="P:protein targeting to vacuole"/>
    <property type="evidence" value="ECO:0007669"/>
    <property type="project" value="TreeGrafter"/>
</dbReference>
<feature type="coiled-coil region" evidence="7">
    <location>
        <begin position="102"/>
        <end position="131"/>
    </location>
</feature>
<keyword evidence="4" id="KW-0967">Endosome</keyword>
<accession>A0AAJ7TUP8</accession>
<organism evidence="10 11">
    <name type="scientific">Petromyzon marinus</name>
    <name type="common">Sea lamprey</name>
    <dbReference type="NCBI Taxonomy" id="7757"/>
    <lineage>
        <taxon>Eukaryota</taxon>
        <taxon>Metazoa</taxon>
        <taxon>Chordata</taxon>
        <taxon>Craniata</taxon>
        <taxon>Vertebrata</taxon>
        <taxon>Cyclostomata</taxon>
        <taxon>Hyperoartia</taxon>
        <taxon>Petromyzontiformes</taxon>
        <taxon>Petromyzontidae</taxon>
        <taxon>Petromyzon</taxon>
    </lineage>
</organism>
<dbReference type="GO" id="GO:0006612">
    <property type="term" value="P:protein targeting to membrane"/>
    <property type="evidence" value="ECO:0007669"/>
    <property type="project" value="TreeGrafter"/>
</dbReference>
<feature type="compositionally biased region" description="Low complexity" evidence="8">
    <location>
        <begin position="249"/>
        <end position="279"/>
    </location>
</feature>
<evidence type="ECO:0000259" key="9">
    <source>
        <dbReference type="Pfam" id="PF07200"/>
    </source>
</evidence>
<dbReference type="GO" id="GO:0043162">
    <property type="term" value="P:ubiquitin-dependent protein catabolic process via the multivesicular body sorting pathway"/>
    <property type="evidence" value="ECO:0007669"/>
    <property type="project" value="TreeGrafter"/>
</dbReference>
<dbReference type="GO" id="GO:0031902">
    <property type="term" value="C:late endosome membrane"/>
    <property type="evidence" value="ECO:0007669"/>
    <property type="project" value="UniProtKB-SubCell"/>
</dbReference>
<name>A0AAJ7TUP8_PETMA</name>
<evidence type="ECO:0000256" key="7">
    <source>
        <dbReference type="SAM" id="Coils"/>
    </source>
</evidence>
<evidence type="ECO:0000256" key="5">
    <source>
        <dbReference type="ARBA" id="ARBA00022927"/>
    </source>
</evidence>
<evidence type="ECO:0000256" key="3">
    <source>
        <dbReference type="ARBA" id="ARBA00022448"/>
    </source>
</evidence>
<dbReference type="KEGG" id="pmrn:116950056"/>
<evidence type="ECO:0000313" key="10">
    <source>
        <dbReference type="Proteomes" id="UP001318040"/>
    </source>
</evidence>
<reference evidence="11" key="1">
    <citation type="submission" date="2025-08" db="UniProtKB">
        <authorList>
            <consortium name="RefSeq"/>
        </authorList>
    </citation>
    <scope>IDENTIFICATION</scope>
    <source>
        <tissue evidence="11">Sperm</tissue>
    </source>
</reference>
<sequence>MDPPPGWDPPGWDSPPPLCVHGGVRGPATGAVSSSLVAKGKRRPRGRWWRRTVGAERWLPAILWLSMNAQWGAPQGTGVPAGPLTPGSPSEVTFQKLEFLSLQQLRGLLENEEKLAEMVRERDEVQCVELERCTAVASTRSLAELNMGLEPQLALSRAVLSSKYQQLHELLRHYQRKQRQLAESFDGSCCPETLLALLQAETAKAEEEAEVSDWRSRDENTERERDEGTHSSGKMPWPRASWRASCRWTTSSRASSPDARSSTCGAPRPTSSRRCCSTSEGVNVAPQTQGADGRTDDQVRLNPSTVKRDPTWEGTSWRDPPREVPTAKPPP</sequence>